<name>A0ACB8Y8M4_ARCLA</name>
<reference evidence="1 2" key="2">
    <citation type="journal article" date="2022" name="Mol. Ecol. Resour.">
        <title>The genomes of chicory, endive, great burdock and yacon provide insights into Asteraceae paleo-polyploidization history and plant inulin production.</title>
        <authorList>
            <person name="Fan W."/>
            <person name="Wang S."/>
            <person name="Wang H."/>
            <person name="Wang A."/>
            <person name="Jiang F."/>
            <person name="Liu H."/>
            <person name="Zhao H."/>
            <person name="Xu D."/>
            <person name="Zhang Y."/>
        </authorList>
    </citation>
    <scope>NUCLEOTIDE SEQUENCE [LARGE SCALE GENOMIC DNA]</scope>
    <source>
        <strain evidence="2">cv. Niubang</strain>
    </source>
</reference>
<keyword evidence="2" id="KW-1185">Reference proteome</keyword>
<reference evidence="2" key="1">
    <citation type="journal article" date="2022" name="Mol. Ecol. Resour.">
        <title>The genomes of chicory, endive, great burdock and yacon provide insights into Asteraceae palaeo-polyploidization history and plant inulin production.</title>
        <authorList>
            <person name="Fan W."/>
            <person name="Wang S."/>
            <person name="Wang H."/>
            <person name="Wang A."/>
            <person name="Jiang F."/>
            <person name="Liu H."/>
            <person name="Zhao H."/>
            <person name="Xu D."/>
            <person name="Zhang Y."/>
        </authorList>
    </citation>
    <scope>NUCLEOTIDE SEQUENCE [LARGE SCALE GENOMIC DNA]</scope>
    <source>
        <strain evidence="2">cv. Niubang</strain>
    </source>
</reference>
<accession>A0ACB8Y8M4</accession>
<protein>
    <submittedName>
        <fullName evidence="1">Uncharacterized protein</fullName>
    </submittedName>
</protein>
<dbReference type="EMBL" id="CM042059">
    <property type="protein sequence ID" value="KAI3681379.1"/>
    <property type="molecule type" value="Genomic_DNA"/>
</dbReference>
<proteinExistence type="predicted"/>
<comment type="caution">
    <text evidence="1">The sequence shown here is derived from an EMBL/GenBank/DDBJ whole genome shotgun (WGS) entry which is preliminary data.</text>
</comment>
<gene>
    <name evidence="1" type="ORF">L6452_36173</name>
</gene>
<evidence type="ECO:0000313" key="1">
    <source>
        <dbReference type="EMBL" id="KAI3681379.1"/>
    </source>
</evidence>
<sequence length="252" mass="29872">MPTYKLGCQVLFLQFPVETRLARKLYHYPRKEAASVRIQKHTRGGAARISYKILQGAAISIQTGFRAMAARDEYRRRRRNKAATIVQTQWRRLYALSSYKHKKKASLTLQCLWRSKVARKEIRMLKMVSCTRCWALKEAKDKLEKCVEELTWRLDFEKHLRVDLEEAKGQEITKLQMLCKKCKEDGMKRTTKYFMKKNMAGDLILSIYVQDEILELKKRVEEFEQKYSEVENESNARLKELEESQVRISDLH</sequence>
<dbReference type="Proteomes" id="UP001055879">
    <property type="component" value="Linkage Group LG13"/>
</dbReference>
<evidence type="ECO:0000313" key="2">
    <source>
        <dbReference type="Proteomes" id="UP001055879"/>
    </source>
</evidence>
<organism evidence="1 2">
    <name type="scientific">Arctium lappa</name>
    <name type="common">Greater burdock</name>
    <name type="synonym">Lappa major</name>
    <dbReference type="NCBI Taxonomy" id="4217"/>
    <lineage>
        <taxon>Eukaryota</taxon>
        <taxon>Viridiplantae</taxon>
        <taxon>Streptophyta</taxon>
        <taxon>Embryophyta</taxon>
        <taxon>Tracheophyta</taxon>
        <taxon>Spermatophyta</taxon>
        <taxon>Magnoliopsida</taxon>
        <taxon>eudicotyledons</taxon>
        <taxon>Gunneridae</taxon>
        <taxon>Pentapetalae</taxon>
        <taxon>asterids</taxon>
        <taxon>campanulids</taxon>
        <taxon>Asterales</taxon>
        <taxon>Asteraceae</taxon>
        <taxon>Carduoideae</taxon>
        <taxon>Cardueae</taxon>
        <taxon>Arctiinae</taxon>
        <taxon>Arctium</taxon>
    </lineage>
</organism>